<dbReference type="GO" id="GO:0016301">
    <property type="term" value="F:kinase activity"/>
    <property type="evidence" value="ECO:0007669"/>
    <property type="project" value="UniProtKB-KW"/>
</dbReference>
<dbReference type="Gene3D" id="3.30.565.10">
    <property type="entry name" value="Histidine kinase-like ATPase, C-terminal domain"/>
    <property type="match status" value="1"/>
</dbReference>
<name>A0ABS2NR93_9FIRM</name>
<dbReference type="SUPFAM" id="SSF55874">
    <property type="entry name" value="ATPase domain of HSP90 chaperone/DNA topoisomerase II/histidine kinase"/>
    <property type="match status" value="1"/>
</dbReference>
<dbReference type="CDD" id="cd16917">
    <property type="entry name" value="HATPase_UhpB-NarQ-NarX-like"/>
    <property type="match status" value="1"/>
</dbReference>
<dbReference type="Proteomes" id="UP001314796">
    <property type="component" value="Unassembled WGS sequence"/>
</dbReference>
<dbReference type="EMBL" id="JAFBEE010000011">
    <property type="protein sequence ID" value="MBM7615351.1"/>
    <property type="molecule type" value="Genomic_DNA"/>
</dbReference>
<evidence type="ECO:0000256" key="8">
    <source>
        <dbReference type="ARBA" id="ARBA00023012"/>
    </source>
</evidence>
<evidence type="ECO:0000256" key="4">
    <source>
        <dbReference type="ARBA" id="ARBA00022679"/>
    </source>
</evidence>
<sequence length="366" mass="41664">MKVLFKGSFIIFVGTQLIMNASVSTIDVIFILLICASSIFRGKYIDTGLTMGIEFVIISMAGFKNPYFFLLLVMLNYDLVYKKYYRLTIAVLLVGIWGVPFQHDFLFIFLFFICGLFAYISQGLESKESDLQRAFDQERRIRYELEGMKARLLASSKEMVHLTEIKERNRIARDIHDNIGHSIAGLLMQLQVVEKLQEKDMNKSKELLKKSIDGLADTLVLLRETVYNIKPKENLGIEYIHRIVKEFCYCSVELDTSGDFSRVSPYHLEILTANLKEALTNITKHSSATEVIIKLQTNDNFSRLFIKDNGIGCQQISENLGLNGMRDRIKNIGGSISISSNDGFLIVCVIPKEREERGKLSEGAYS</sequence>
<feature type="transmembrane region" description="Helical" evidence="9">
    <location>
        <begin position="84"/>
        <end position="99"/>
    </location>
</feature>
<protein>
    <recommendedName>
        <fullName evidence="2">histidine kinase</fullName>
        <ecNumber evidence="2">2.7.13.3</ecNumber>
    </recommendedName>
</protein>
<evidence type="ECO:0000256" key="1">
    <source>
        <dbReference type="ARBA" id="ARBA00000085"/>
    </source>
</evidence>
<gene>
    <name evidence="11" type="ORF">JOC73_001920</name>
</gene>
<keyword evidence="4" id="KW-0808">Transferase</keyword>
<comment type="caution">
    <text evidence="11">The sequence shown here is derived from an EMBL/GenBank/DDBJ whole genome shotgun (WGS) entry which is preliminary data.</text>
</comment>
<dbReference type="InterPro" id="IPR011712">
    <property type="entry name" value="Sig_transdc_His_kin_sub3_dim/P"/>
</dbReference>
<feature type="domain" description="Signal transduction histidine kinase subgroup 3 dimerisation and phosphoacceptor" evidence="10">
    <location>
        <begin position="167"/>
        <end position="233"/>
    </location>
</feature>
<evidence type="ECO:0000256" key="7">
    <source>
        <dbReference type="ARBA" id="ARBA00022840"/>
    </source>
</evidence>
<reference evidence="11 12" key="1">
    <citation type="submission" date="2021-01" db="EMBL/GenBank/DDBJ databases">
        <title>Genomic Encyclopedia of Type Strains, Phase IV (KMG-IV): sequencing the most valuable type-strain genomes for metagenomic binning, comparative biology and taxonomic classification.</title>
        <authorList>
            <person name="Goeker M."/>
        </authorList>
    </citation>
    <scope>NUCLEOTIDE SEQUENCE [LARGE SCALE GENOMIC DNA]</scope>
    <source>
        <strain evidence="11 12">DSM 25890</strain>
    </source>
</reference>
<feature type="transmembrane region" description="Helical" evidence="9">
    <location>
        <begin position="21"/>
        <end position="40"/>
    </location>
</feature>
<dbReference type="PANTHER" id="PTHR24421:SF10">
    <property type="entry name" value="NITRATE_NITRITE SENSOR PROTEIN NARQ"/>
    <property type="match status" value="1"/>
</dbReference>
<evidence type="ECO:0000256" key="3">
    <source>
        <dbReference type="ARBA" id="ARBA00022553"/>
    </source>
</evidence>
<proteinExistence type="predicted"/>
<keyword evidence="7" id="KW-0067">ATP-binding</keyword>
<feature type="transmembrane region" description="Helical" evidence="9">
    <location>
        <begin position="52"/>
        <end position="77"/>
    </location>
</feature>
<feature type="transmembrane region" description="Helical" evidence="9">
    <location>
        <begin position="105"/>
        <end position="124"/>
    </location>
</feature>
<organism evidence="11 12">
    <name type="scientific">Alkaliphilus hydrothermalis</name>
    <dbReference type="NCBI Taxonomy" id="1482730"/>
    <lineage>
        <taxon>Bacteria</taxon>
        <taxon>Bacillati</taxon>
        <taxon>Bacillota</taxon>
        <taxon>Clostridia</taxon>
        <taxon>Peptostreptococcales</taxon>
        <taxon>Natronincolaceae</taxon>
        <taxon>Alkaliphilus</taxon>
    </lineage>
</organism>
<evidence type="ECO:0000313" key="11">
    <source>
        <dbReference type="EMBL" id="MBM7615351.1"/>
    </source>
</evidence>
<dbReference type="InterPro" id="IPR036890">
    <property type="entry name" value="HATPase_C_sf"/>
</dbReference>
<accession>A0ABS2NR93</accession>
<evidence type="ECO:0000256" key="2">
    <source>
        <dbReference type="ARBA" id="ARBA00012438"/>
    </source>
</evidence>
<dbReference type="PANTHER" id="PTHR24421">
    <property type="entry name" value="NITRATE/NITRITE SENSOR PROTEIN NARX-RELATED"/>
    <property type="match status" value="1"/>
</dbReference>
<keyword evidence="3" id="KW-0597">Phosphoprotein</keyword>
<dbReference type="RefSeq" id="WP_204402446.1">
    <property type="nucleotide sequence ID" value="NZ_JAFBEE010000011.1"/>
</dbReference>
<keyword evidence="12" id="KW-1185">Reference proteome</keyword>
<keyword evidence="9" id="KW-0812">Transmembrane</keyword>
<evidence type="ECO:0000256" key="9">
    <source>
        <dbReference type="SAM" id="Phobius"/>
    </source>
</evidence>
<evidence type="ECO:0000256" key="6">
    <source>
        <dbReference type="ARBA" id="ARBA00022777"/>
    </source>
</evidence>
<evidence type="ECO:0000256" key="5">
    <source>
        <dbReference type="ARBA" id="ARBA00022741"/>
    </source>
</evidence>
<keyword evidence="9" id="KW-1133">Transmembrane helix</keyword>
<keyword evidence="5" id="KW-0547">Nucleotide-binding</keyword>
<keyword evidence="6 11" id="KW-0418">Kinase</keyword>
<dbReference type="InterPro" id="IPR050482">
    <property type="entry name" value="Sensor_HK_TwoCompSys"/>
</dbReference>
<dbReference type="EC" id="2.7.13.3" evidence="2"/>
<keyword evidence="8" id="KW-0902">Two-component regulatory system</keyword>
<comment type="catalytic activity">
    <reaction evidence="1">
        <text>ATP + protein L-histidine = ADP + protein N-phospho-L-histidine.</text>
        <dbReference type="EC" id="2.7.13.3"/>
    </reaction>
</comment>
<dbReference type="Gene3D" id="1.20.5.1930">
    <property type="match status" value="1"/>
</dbReference>
<dbReference type="Pfam" id="PF07730">
    <property type="entry name" value="HisKA_3"/>
    <property type="match status" value="1"/>
</dbReference>
<evidence type="ECO:0000259" key="10">
    <source>
        <dbReference type="Pfam" id="PF07730"/>
    </source>
</evidence>
<keyword evidence="9" id="KW-0472">Membrane</keyword>
<evidence type="ECO:0000313" key="12">
    <source>
        <dbReference type="Proteomes" id="UP001314796"/>
    </source>
</evidence>